<keyword evidence="2" id="KW-1185">Reference proteome</keyword>
<dbReference type="Proteomes" id="UP001595645">
    <property type="component" value="Unassembled WGS sequence"/>
</dbReference>
<reference evidence="2" key="1">
    <citation type="journal article" date="2019" name="Int. J. Syst. Evol. Microbiol.">
        <title>The Global Catalogue of Microorganisms (GCM) 10K type strain sequencing project: providing services to taxonomists for standard genome sequencing and annotation.</title>
        <authorList>
            <consortium name="The Broad Institute Genomics Platform"/>
            <consortium name="The Broad Institute Genome Sequencing Center for Infectious Disease"/>
            <person name="Wu L."/>
            <person name="Ma J."/>
        </authorList>
    </citation>
    <scope>NUCLEOTIDE SEQUENCE [LARGE SCALE GENOMIC DNA]</scope>
    <source>
        <strain evidence="2">CGMCC 4.7676</strain>
    </source>
</reference>
<organism evidence="1 2">
    <name type="scientific">Amycolatopsis speibonae</name>
    <dbReference type="NCBI Taxonomy" id="1450224"/>
    <lineage>
        <taxon>Bacteria</taxon>
        <taxon>Bacillati</taxon>
        <taxon>Actinomycetota</taxon>
        <taxon>Actinomycetes</taxon>
        <taxon>Pseudonocardiales</taxon>
        <taxon>Pseudonocardiaceae</taxon>
        <taxon>Amycolatopsis</taxon>
    </lineage>
</organism>
<comment type="caution">
    <text evidence="1">The sequence shown here is derived from an EMBL/GenBank/DDBJ whole genome shotgun (WGS) entry which is preliminary data.</text>
</comment>
<protein>
    <submittedName>
        <fullName evidence="1">Uncharacterized protein</fullName>
    </submittedName>
</protein>
<gene>
    <name evidence="1" type="ORF">ACFOSH_38920</name>
</gene>
<evidence type="ECO:0000313" key="2">
    <source>
        <dbReference type="Proteomes" id="UP001595645"/>
    </source>
</evidence>
<name>A0ABV7PBR6_9PSEU</name>
<accession>A0ABV7PBR6</accession>
<evidence type="ECO:0000313" key="1">
    <source>
        <dbReference type="EMBL" id="MFC3455444.1"/>
    </source>
</evidence>
<sequence length="50" mass="5562">MTTDLLILNVSGELDTHTAPALQRDLTQLFDLDLRVPVYPLPADALRELS</sequence>
<proteinExistence type="predicted"/>
<dbReference type="RefSeq" id="WP_378245887.1">
    <property type="nucleotide sequence ID" value="NZ_JBHRWK010000092.1"/>
</dbReference>
<dbReference type="EMBL" id="JBHRWK010000092">
    <property type="protein sequence ID" value="MFC3455444.1"/>
    <property type="molecule type" value="Genomic_DNA"/>
</dbReference>